<proteinExistence type="predicted"/>
<gene>
    <name evidence="1" type="ORF">GEZ84_04480</name>
</gene>
<dbReference type="AlphaFoldDB" id="A0A6I1TXE6"/>
<dbReference type="Proteomes" id="UP000438885">
    <property type="component" value="Unassembled WGS sequence"/>
</dbReference>
<sequence>MKIRCAHLTVQLVVRQGRDVKGNSPFIIEVAPRYQRPHTEFNSVCGLFHILKSIQKEEKFYDN</sequence>
<comment type="caution">
    <text evidence="1">The sequence shown here is derived from an EMBL/GenBank/DDBJ whole genome shotgun (WGS) entry which is preliminary data.</text>
</comment>
<accession>A0A6I1TXE6</accession>
<dbReference type="EMBL" id="WIJP01000005">
    <property type="protein sequence ID" value="MQQ29636.1"/>
    <property type="molecule type" value="Genomic_DNA"/>
</dbReference>
<organism evidence="1 2">
    <name type="scientific">Streptococcus mitis</name>
    <dbReference type="NCBI Taxonomy" id="28037"/>
    <lineage>
        <taxon>Bacteria</taxon>
        <taxon>Bacillati</taxon>
        <taxon>Bacillota</taxon>
        <taxon>Bacilli</taxon>
        <taxon>Lactobacillales</taxon>
        <taxon>Streptococcaceae</taxon>
        <taxon>Streptococcus</taxon>
        <taxon>Streptococcus mitis group</taxon>
    </lineage>
</organism>
<name>A0A6I1TXE6_STRMT</name>
<protein>
    <submittedName>
        <fullName evidence="1">Uncharacterized protein</fullName>
    </submittedName>
</protein>
<evidence type="ECO:0000313" key="2">
    <source>
        <dbReference type="Proteomes" id="UP000438885"/>
    </source>
</evidence>
<reference evidence="1 2" key="1">
    <citation type="submission" date="2019-10" db="EMBL/GenBank/DDBJ databases">
        <title>Streptococcus mitis of the oral and urogenital tracts.</title>
        <authorList>
            <person name="Price T."/>
            <person name="Mores C.R."/>
            <person name="Putonti C."/>
            <person name="Wolfe A.J."/>
        </authorList>
    </citation>
    <scope>NUCLEOTIDE SEQUENCE [LARGE SCALE GENOMIC DNA]</scope>
    <source>
        <strain evidence="1 2">SM10</strain>
    </source>
</reference>
<evidence type="ECO:0000313" key="1">
    <source>
        <dbReference type="EMBL" id="MQQ29636.1"/>
    </source>
</evidence>